<dbReference type="NCBIfam" id="TIGR01766">
    <property type="entry name" value="IS200/IS605 family accessory protein TnpB-like domain"/>
    <property type="match status" value="1"/>
</dbReference>
<organism evidence="5">
    <name type="scientific">Ignisphaera aggregans</name>
    <dbReference type="NCBI Taxonomy" id="334771"/>
    <lineage>
        <taxon>Archaea</taxon>
        <taxon>Thermoproteota</taxon>
        <taxon>Thermoprotei</taxon>
        <taxon>Desulfurococcales</taxon>
        <taxon>Desulfurococcaceae</taxon>
        <taxon>Ignisphaera</taxon>
    </lineage>
</organism>
<sequence>MLKTREVVRMYSIPIRDERVEELVTWYTKMLQKAVDIVWENIAWGYRFPQLSRRRGKISVKVGCKVKVPRIPVDRKFKKMLRNTLLTECSYANHWIDAVIRTAYSIIASWRKRYLSGEARRVKPRIKRRFARCKITLMKIDYERKAVRITLKSGEYLEVSWSGKWFSRRVEGCMVGEVILKDDRVLIPFKKTEVYSVERVVAWDSNELSIDGYSPGVGFIKVDLRYLQSLKTVYEKKKATAQSIGKKELFEKYAKRERNREKDFINKLVNQITTLLPNAIHVVENLEKEDMVARGRTNKERRKRNARTPWETIHRKLSEKALVVKVSPHNTSRTCPRCGCVVKTRVGRVFKCPRCGLEMDRQKLASINIYLKYTKMWGFPHSCELELDEGELWVGVTLNGWRPMTWAPMKGAPRTMKPRVDIKQHQPT</sequence>
<dbReference type="EMBL" id="DTBZ01000038">
    <property type="protein sequence ID" value="HGQ17638.1"/>
    <property type="molecule type" value="Genomic_DNA"/>
</dbReference>
<dbReference type="InterPro" id="IPR010095">
    <property type="entry name" value="Cas12f1-like_TNB"/>
</dbReference>
<dbReference type="AlphaFoldDB" id="A0A7J3JNH2"/>
<accession>A0A7J3JNH2</accession>
<dbReference type="EMBL" id="DTAI01000075">
    <property type="protein sequence ID" value="HGN36402.1"/>
    <property type="molecule type" value="Genomic_DNA"/>
</dbReference>
<gene>
    <name evidence="4" type="ORF">ENT87_02485</name>
    <name evidence="5" type="ORF">ENU30_01460</name>
</gene>
<protein>
    <submittedName>
        <fullName evidence="5">Transposase</fullName>
    </submittedName>
</protein>
<comment type="caution">
    <text evidence="5">The sequence shown here is derived from an EMBL/GenBank/DDBJ whole genome shotgun (WGS) entry which is preliminary data.</text>
</comment>
<dbReference type="Pfam" id="PF07282">
    <property type="entry name" value="Cas12f1-like_TNB"/>
    <property type="match status" value="1"/>
</dbReference>
<dbReference type="GO" id="GO:0003677">
    <property type="term" value="F:DNA binding"/>
    <property type="evidence" value="ECO:0007669"/>
    <property type="project" value="UniProtKB-KW"/>
</dbReference>
<evidence type="ECO:0000256" key="2">
    <source>
        <dbReference type="SAM" id="MobiDB-lite"/>
    </source>
</evidence>
<feature type="region of interest" description="Disordered" evidence="2">
    <location>
        <begin position="409"/>
        <end position="428"/>
    </location>
</feature>
<feature type="compositionally biased region" description="Basic and acidic residues" evidence="2">
    <location>
        <begin position="418"/>
        <end position="428"/>
    </location>
</feature>
<evidence type="ECO:0000313" key="4">
    <source>
        <dbReference type="EMBL" id="HGN36402.1"/>
    </source>
</evidence>
<feature type="domain" description="Cas12f1-like TNB" evidence="3">
    <location>
        <begin position="318"/>
        <end position="369"/>
    </location>
</feature>
<keyword evidence="1" id="KW-0238">DNA-binding</keyword>
<evidence type="ECO:0000313" key="5">
    <source>
        <dbReference type="EMBL" id="HGQ17638.1"/>
    </source>
</evidence>
<name>A0A7J3JNH2_9CREN</name>
<evidence type="ECO:0000259" key="3">
    <source>
        <dbReference type="Pfam" id="PF07282"/>
    </source>
</evidence>
<evidence type="ECO:0000256" key="1">
    <source>
        <dbReference type="ARBA" id="ARBA00023125"/>
    </source>
</evidence>
<proteinExistence type="predicted"/>
<reference evidence="5" key="1">
    <citation type="journal article" date="2020" name="mSystems">
        <title>Genome- and Community-Level Interaction Insights into Carbon Utilization and Element Cycling Functions of Hydrothermarchaeota in Hydrothermal Sediment.</title>
        <authorList>
            <person name="Zhou Z."/>
            <person name="Liu Y."/>
            <person name="Xu W."/>
            <person name="Pan J."/>
            <person name="Luo Z.H."/>
            <person name="Li M."/>
        </authorList>
    </citation>
    <scope>NUCLEOTIDE SEQUENCE [LARGE SCALE GENOMIC DNA]</scope>
    <source>
        <strain evidence="4">SpSt-618</strain>
        <strain evidence="5">SpSt-657</strain>
    </source>
</reference>